<dbReference type="GO" id="GO:0016740">
    <property type="term" value="F:transferase activity"/>
    <property type="evidence" value="ECO:0007669"/>
    <property type="project" value="UniProtKB-KW"/>
</dbReference>
<sequence length="292" mass="34103">MIENLTYIAKVIRTRFVSDRKYLTKRFISKLGYVPDFDKPSSFNEKVTARMIFERDPLHTQLADKLAVREIISDKICSSHLVPILGVYKHFDEIDFNTLPEKFVLKCTHDSGSATVCSDKKRFDVGSAALKFKNHLSMNMYYRKREWHYKDIEPLIIAEQYIDLYHDTKNDLIITTCRVHCFEGKPAYIEVDVQDRQGKDYSNIYDTTWELQPFKVDLKENSPICIDKPEKICQMVTLSETLCLQKGYSRVDFLLSKDYVYFSEITLTPNAGRMVITPAEWDLKLGSLWQSD</sequence>
<keyword evidence="1" id="KW-0808">Transferase</keyword>
<name>A0A3B7LSN7_9GAMM</name>
<dbReference type="Pfam" id="PF14305">
    <property type="entry name" value="ATPgrasp_TupA"/>
    <property type="match status" value="1"/>
</dbReference>
<reference evidence="2" key="1">
    <citation type="submission" date="2018-09" db="EMBL/GenBank/DDBJ databases">
        <title>The complete genome of Acinetobacter sp. strain WCHAc010005.</title>
        <authorList>
            <person name="Hu Y."/>
            <person name="Long H."/>
            <person name="Feng Y."/>
            <person name="Zong Z."/>
        </authorList>
    </citation>
    <scope>NUCLEOTIDE SEQUENCE [LARGE SCALE GENOMIC DNA]</scope>
    <source>
        <strain evidence="2">WCHAc010005</strain>
    </source>
</reference>
<proteinExistence type="predicted"/>
<organism evidence="1 2">
    <name type="scientific">Acinetobacter chinensis</name>
    <dbReference type="NCBI Taxonomy" id="2004650"/>
    <lineage>
        <taxon>Bacteria</taxon>
        <taxon>Pseudomonadati</taxon>
        <taxon>Pseudomonadota</taxon>
        <taxon>Gammaproteobacteria</taxon>
        <taxon>Moraxellales</taxon>
        <taxon>Moraxellaceae</taxon>
        <taxon>Acinetobacter</taxon>
    </lineage>
</organism>
<dbReference type="KEGG" id="achi:CDG60_03045"/>
<dbReference type="EMBL" id="CP032134">
    <property type="protein sequence ID" value="AXY55658.1"/>
    <property type="molecule type" value="Genomic_DNA"/>
</dbReference>
<evidence type="ECO:0000313" key="2">
    <source>
        <dbReference type="Proteomes" id="UP000263753"/>
    </source>
</evidence>
<gene>
    <name evidence="1" type="ORF">CDG60_03045</name>
</gene>
<dbReference type="RefSeq" id="WP_087512717.1">
    <property type="nucleotide sequence ID" value="NZ_CP032134.1"/>
</dbReference>
<accession>A0A3B7LSN7</accession>
<evidence type="ECO:0000313" key="1">
    <source>
        <dbReference type="EMBL" id="AXY55658.1"/>
    </source>
</evidence>
<dbReference type="Proteomes" id="UP000263753">
    <property type="component" value="Chromosome"/>
</dbReference>
<protein>
    <submittedName>
        <fullName evidence="1">Glycosyltransferase</fullName>
    </submittedName>
</protein>
<dbReference type="AlphaFoldDB" id="A0A3B7LSN7"/>
<dbReference type="InterPro" id="IPR029465">
    <property type="entry name" value="ATPgrasp_TupA"/>
</dbReference>